<dbReference type="FunFam" id="1.20.1740.10:FF:000017">
    <property type="entry name" value="Amino acid permease"/>
    <property type="match status" value="1"/>
</dbReference>
<evidence type="ECO:0000259" key="11">
    <source>
        <dbReference type="Pfam" id="PF00324"/>
    </source>
</evidence>
<dbReference type="GO" id="GO:0005886">
    <property type="term" value="C:plasma membrane"/>
    <property type="evidence" value="ECO:0007669"/>
    <property type="project" value="UniProtKB-SubCell"/>
</dbReference>
<keyword evidence="7 10" id="KW-1133">Transmembrane helix</keyword>
<keyword evidence="8 10" id="KW-0472">Membrane</keyword>
<feature type="transmembrane region" description="Helical" evidence="10">
    <location>
        <begin position="184"/>
        <end position="203"/>
    </location>
</feature>
<feature type="transmembrane region" description="Helical" evidence="10">
    <location>
        <begin position="337"/>
        <end position="364"/>
    </location>
</feature>
<dbReference type="PANTHER" id="PTHR43341:SF1">
    <property type="entry name" value="GENERAL AMINO-ACID PERMEASE GAP1"/>
    <property type="match status" value="1"/>
</dbReference>
<feature type="transmembrane region" description="Helical" evidence="10">
    <location>
        <begin position="78"/>
        <end position="97"/>
    </location>
</feature>
<keyword evidence="5 10" id="KW-0812">Transmembrane</keyword>
<evidence type="ECO:0000256" key="6">
    <source>
        <dbReference type="ARBA" id="ARBA00022970"/>
    </source>
</evidence>
<dbReference type="PANTHER" id="PTHR43341">
    <property type="entry name" value="AMINO ACID PERMEASE"/>
    <property type="match status" value="1"/>
</dbReference>
<feature type="compositionally biased region" description="Basic and acidic residues" evidence="9">
    <location>
        <begin position="1"/>
        <end position="10"/>
    </location>
</feature>
<comment type="similarity">
    <text evidence="2">Belongs to the amino acid-polyamine-organocation (APC) superfamily. YAT (TC 2.A.3.10) family.</text>
</comment>
<evidence type="ECO:0000256" key="10">
    <source>
        <dbReference type="SAM" id="Phobius"/>
    </source>
</evidence>
<feature type="region of interest" description="Disordered" evidence="9">
    <location>
        <begin position="1"/>
        <end position="20"/>
    </location>
</feature>
<dbReference type="STRING" id="1173061.A0A0J9XII0"/>
<sequence length="575" mass="62797">MADFDDKKDPGISQIQSVSPNGEITSTKISRFQAFKDSFKPAVQADIDYTGMTDVEKAAVQTANSPLARKLKNRHLQMIAIGGSIGTGLFVGSGSALSKGGPASVLIAFILNGGMIFATTQALGELAVIFPVSGAFSTFSTRFLDPSWGFAMGWNYALQWLVVFPLELVAASITLDYWESPVHPAVWVTIFWVVIVIINFFGVKGYGEAEFIFSFIKVIAVIGFIILGIVLVCGGGPNGGYIGGKYWHDPGAFHNGFKGFCSVLVTAAFSFAGTELVGLAAAETDNPRKHLPTACKQVIWRIALFYIISLTLIGLLVPYNETRLMSSSSVDATASPFVIAITNAGIKGLPSVINAVIMIAVLSVGNSSIYGCSRTIASLAEQGLAPKVLGYIDREGRPLYGIIITSVFGLLAYVCASDKKDDVFNWLLALSGLSSIFTWGSICLCHIRFRRAMNVQGRDKDEIPFKSQAGLIGSWFGFGFNALVLCFTFWTSLFPVGGSPNPEDFFMSYLAVPVVLAFYIIHKVIYKPSIIRAKDMDLNTGRREFDIDLLKQEIREEREAMAKRNFFYRAYKFWC</sequence>
<feature type="transmembrane region" description="Helical" evidence="10">
    <location>
        <begin position="298"/>
        <end position="317"/>
    </location>
</feature>
<dbReference type="EMBL" id="CCBN010000019">
    <property type="protein sequence ID" value="CDO57175.1"/>
    <property type="molecule type" value="Genomic_DNA"/>
</dbReference>
<feature type="transmembrane region" description="Helical" evidence="10">
    <location>
        <begin position="157"/>
        <end position="178"/>
    </location>
</feature>
<feature type="domain" description="Amino acid permease/ SLC12A" evidence="11">
    <location>
        <begin position="75"/>
        <end position="527"/>
    </location>
</feature>
<reference evidence="12" key="1">
    <citation type="submission" date="2014-03" db="EMBL/GenBank/DDBJ databases">
        <authorList>
            <person name="Casaregola S."/>
        </authorList>
    </citation>
    <scope>NUCLEOTIDE SEQUENCE [LARGE SCALE GENOMIC DNA]</scope>
    <source>
        <strain evidence="12">CLIB 918</strain>
    </source>
</reference>
<evidence type="ECO:0000256" key="9">
    <source>
        <dbReference type="SAM" id="MobiDB-lite"/>
    </source>
</evidence>
<dbReference type="Gene3D" id="1.20.1740.10">
    <property type="entry name" value="Amino acid/polyamine transporter I"/>
    <property type="match status" value="1"/>
</dbReference>
<feature type="transmembrane region" description="Helical" evidence="10">
    <location>
        <begin position="257"/>
        <end position="277"/>
    </location>
</feature>
<dbReference type="GO" id="GO:0015171">
    <property type="term" value="F:amino acid transmembrane transporter activity"/>
    <property type="evidence" value="ECO:0007669"/>
    <property type="project" value="TreeGrafter"/>
</dbReference>
<keyword evidence="4" id="KW-1003">Cell membrane</keyword>
<evidence type="ECO:0000256" key="3">
    <source>
        <dbReference type="ARBA" id="ARBA00022448"/>
    </source>
</evidence>
<feature type="transmembrane region" description="Helical" evidence="10">
    <location>
        <begin position="103"/>
        <end position="136"/>
    </location>
</feature>
<protein>
    <submittedName>
        <fullName evidence="12">Similar to Saccharomyces cerevisiae YKR039W GAP1 General amino acid permease</fullName>
    </submittedName>
</protein>
<comment type="subcellular location">
    <subcellularLocation>
        <location evidence="1">Cell membrane</location>
        <topology evidence="1">Multi-pass membrane protein</topology>
    </subcellularLocation>
</comment>
<feature type="transmembrane region" description="Helical" evidence="10">
    <location>
        <begin position="505"/>
        <end position="526"/>
    </location>
</feature>
<proteinExistence type="inferred from homology"/>
<evidence type="ECO:0000313" key="12">
    <source>
        <dbReference type="EMBL" id="CDO57175.1"/>
    </source>
</evidence>
<evidence type="ECO:0000256" key="1">
    <source>
        <dbReference type="ARBA" id="ARBA00004651"/>
    </source>
</evidence>
<feature type="transmembrane region" description="Helical" evidence="10">
    <location>
        <begin position="426"/>
        <end position="449"/>
    </location>
</feature>
<feature type="transmembrane region" description="Helical" evidence="10">
    <location>
        <begin position="397"/>
        <end position="414"/>
    </location>
</feature>
<feature type="transmembrane region" description="Helical" evidence="10">
    <location>
        <begin position="470"/>
        <end position="493"/>
    </location>
</feature>
<evidence type="ECO:0000313" key="13">
    <source>
        <dbReference type="Proteomes" id="UP000242525"/>
    </source>
</evidence>
<evidence type="ECO:0000256" key="8">
    <source>
        <dbReference type="ARBA" id="ARBA00023136"/>
    </source>
</evidence>
<evidence type="ECO:0000256" key="4">
    <source>
        <dbReference type="ARBA" id="ARBA00022475"/>
    </source>
</evidence>
<keyword evidence="13" id="KW-1185">Reference proteome</keyword>
<dbReference type="InterPro" id="IPR004762">
    <property type="entry name" value="Amino_acid_permease_fungi"/>
</dbReference>
<gene>
    <name evidence="12" type="ORF">BN980_GECA19s00989g</name>
</gene>
<evidence type="ECO:0000256" key="7">
    <source>
        <dbReference type="ARBA" id="ARBA00022989"/>
    </source>
</evidence>
<organism evidence="12 13">
    <name type="scientific">Geotrichum candidum</name>
    <name type="common">Oospora lactis</name>
    <name type="synonym">Dipodascus geotrichum</name>
    <dbReference type="NCBI Taxonomy" id="1173061"/>
    <lineage>
        <taxon>Eukaryota</taxon>
        <taxon>Fungi</taxon>
        <taxon>Dikarya</taxon>
        <taxon>Ascomycota</taxon>
        <taxon>Saccharomycotina</taxon>
        <taxon>Dipodascomycetes</taxon>
        <taxon>Dipodascales</taxon>
        <taxon>Dipodascaceae</taxon>
        <taxon>Geotrichum</taxon>
    </lineage>
</organism>
<evidence type="ECO:0000256" key="2">
    <source>
        <dbReference type="ARBA" id="ARBA00006983"/>
    </source>
</evidence>
<feature type="transmembrane region" description="Helical" evidence="10">
    <location>
        <begin position="215"/>
        <end position="237"/>
    </location>
</feature>
<dbReference type="InterPro" id="IPR004841">
    <property type="entry name" value="AA-permease/SLC12A_dom"/>
</dbReference>
<dbReference type="NCBIfam" id="TIGR00913">
    <property type="entry name" value="2A0310"/>
    <property type="match status" value="1"/>
</dbReference>
<dbReference type="Proteomes" id="UP000242525">
    <property type="component" value="Unassembled WGS sequence"/>
</dbReference>
<keyword evidence="3" id="KW-0813">Transport</keyword>
<dbReference type="InterPro" id="IPR050524">
    <property type="entry name" value="APC_YAT"/>
</dbReference>
<name>A0A0J9XII0_GEOCN</name>
<dbReference type="PIRSF" id="PIRSF006060">
    <property type="entry name" value="AA_transporter"/>
    <property type="match status" value="1"/>
</dbReference>
<dbReference type="Pfam" id="PF00324">
    <property type="entry name" value="AA_permease"/>
    <property type="match status" value="1"/>
</dbReference>
<comment type="caution">
    <text evidence="12">The sequence shown here is derived from an EMBL/GenBank/DDBJ whole genome shotgun (WGS) entry which is preliminary data.</text>
</comment>
<accession>A0A0J9XII0</accession>
<dbReference type="OrthoDB" id="3900342at2759"/>
<dbReference type="AlphaFoldDB" id="A0A0J9XII0"/>
<keyword evidence="6" id="KW-0029">Amino-acid transport</keyword>
<evidence type="ECO:0000256" key="5">
    <source>
        <dbReference type="ARBA" id="ARBA00022692"/>
    </source>
</evidence>